<evidence type="ECO:0000313" key="13">
    <source>
        <dbReference type="Proteomes" id="UP001140076"/>
    </source>
</evidence>
<keyword evidence="13" id="KW-1185">Reference proteome</keyword>
<dbReference type="EMBL" id="JAJAQC010000015">
    <property type="protein sequence ID" value="MDA0564877.1"/>
    <property type="molecule type" value="Genomic_DNA"/>
</dbReference>
<dbReference type="Proteomes" id="UP001140076">
    <property type="component" value="Unassembled WGS sequence"/>
</dbReference>
<evidence type="ECO:0000256" key="10">
    <source>
        <dbReference type="ARBA" id="ARBA00031323"/>
    </source>
</evidence>
<keyword evidence="6 12" id="KW-0489">Methyltransferase</keyword>
<comment type="caution">
    <text evidence="12">The sequence shown here is derived from an EMBL/GenBank/DDBJ whole genome shotgun (WGS) entry which is preliminary data.</text>
</comment>
<evidence type="ECO:0000256" key="8">
    <source>
        <dbReference type="ARBA" id="ARBA00022691"/>
    </source>
</evidence>
<sequence length="408" mass="44101">MTSDQTRSPEELRAEMVDRIIANRQAIAGLHPLSERVLATMRRVPRHPFVPDADLVQAYAEEAVITKRAADGAALSCASVPGVVAMMLDQLNVQPGDHILEIGAGTGYNAALLAELTGPTGQVTTVDIDPEVTTHARQALDAAGYERVQVVTGDGRFGAPERAPYQRLIVTVGPWDLPPAWWHQLAQDGRMVVPLRWRGQARAVAFVRRGDRLESDAEELCGFVPMLGDGQDGERSATLDPGGLVTMTWDVDQDIDPKALGDIFDQPRQNVWSGESVGPMESLDGIWLRLTASTPGTCRLVAGQAAVDAGLRDAVMPARYPAVVQGESLAYLTLRSVSEGERRWELGASGHGPRGADLAEQICDQIRAWSPDRTIHPTIVAYPAGTPTAEIGSSHIIDKPHTRLVVRF</sequence>
<proteinExistence type="inferred from homology"/>
<evidence type="ECO:0000256" key="5">
    <source>
        <dbReference type="ARBA" id="ARBA00022490"/>
    </source>
</evidence>
<evidence type="ECO:0000256" key="9">
    <source>
        <dbReference type="ARBA" id="ARBA00030757"/>
    </source>
</evidence>
<comment type="subcellular location">
    <subcellularLocation>
        <location evidence="1">Cytoplasm</location>
    </subcellularLocation>
</comment>
<dbReference type="Pfam" id="PF01135">
    <property type="entry name" value="PCMT"/>
    <property type="match status" value="1"/>
</dbReference>
<dbReference type="PANTHER" id="PTHR11579:SF0">
    <property type="entry name" value="PROTEIN-L-ISOASPARTATE(D-ASPARTATE) O-METHYLTRANSFERASE"/>
    <property type="match status" value="1"/>
</dbReference>
<dbReference type="InterPro" id="IPR029063">
    <property type="entry name" value="SAM-dependent_MTases_sf"/>
</dbReference>
<dbReference type="InterPro" id="IPR027573">
    <property type="entry name" value="Methyltran_FxLD"/>
</dbReference>
<dbReference type="GO" id="GO:0032259">
    <property type="term" value="P:methylation"/>
    <property type="evidence" value="ECO:0007669"/>
    <property type="project" value="UniProtKB-KW"/>
</dbReference>
<name>A0A9X3NJG9_9ACTN</name>
<evidence type="ECO:0000256" key="6">
    <source>
        <dbReference type="ARBA" id="ARBA00022603"/>
    </source>
</evidence>
<evidence type="ECO:0000256" key="1">
    <source>
        <dbReference type="ARBA" id="ARBA00004496"/>
    </source>
</evidence>
<evidence type="ECO:0000256" key="3">
    <source>
        <dbReference type="ARBA" id="ARBA00011890"/>
    </source>
</evidence>
<accession>A0A9X3NJG9</accession>
<dbReference type="PANTHER" id="PTHR11579">
    <property type="entry name" value="PROTEIN-L-ISOASPARTATE O-METHYLTRANSFERASE"/>
    <property type="match status" value="1"/>
</dbReference>
<keyword evidence="5" id="KW-0963">Cytoplasm</keyword>
<dbReference type="RefSeq" id="WP_270072149.1">
    <property type="nucleotide sequence ID" value="NZ_JAJAQC010000015.1"/>
</dbReference>
<keyword evidence="7" id="KW-0808">Transferase</keyword>
<comment type="similarity">
    <text evidence="2">Belongs to the methyltransferase superfamily. L-isoaspartyl/D-aspartyl protein methyltransferase family.</text>
</comment>
<dbReference type="AlphaFoldDB" id="A0A9X3NJG9"/>
<evidence type="ECO:0000256" key="11">
    <source>
        <dbReference type="ARBA" id="ARBA00031350"/>
    </source>
</evidence>
<dbReference type="EC" id="2.1.1.77" evidence="3"/>
<reference evidence="12" key="1">
    <citation type="submission" date="2021-10" db="EMBL/GenBank/DDBJ databases">
        <title>Streptomonospora sp. nov., isolated from mangrove soil.</title>
        <authorList>
            <person name="Chen X."/>
            <person name="Ge X."/>
            <person name="Liu W."/>
        </authorList>
    </citation>
    <scope>NUCLEOTIDE SEQUENCE</scope>
    <source>
        <strain evidence="12">S1-112</strain>
    </source>
</reference>
<dbReference type="NCBIfam" id="TIGR04364">
    <property type="entry name" value="methyltran_FxLD"/>
    <property type="match status" value="1"/>
</dbReference>
<dbReference type="GO" id="GO:0004719">
    <property type="term" value="F:protein-L-isoaspartate (D-aspartate) O-methyltransferase activity"/>
    <property type="evidence" value="ECO:0007669"/>
    <property type="project" value="UniProtKB-EC"/>
</dbReference>
<protein>
    <recommendedName>
        <fullName evidence="4">Protein-L-isoaspartate O-methyltransferase</fullName>
        <ecNumber evidence="3">2.1.1.77</ecNumber>
    </recommendedName>
    <alternativeName>
        <fullName evidence="11">L-isoaspartyl protein carboxyl methyltransferase</fullName>
    </alternativeName>
    <alternativeName>
        <fullName evidence="9">Protein L-isoaspartyl methyltransferase</fullName>
    </alternativeName>
    <alternativeName>
        <fullName evidence="10">Protein-beta-aspartate methyltransferase</fullName>
    </alternativeName>
</protein>
<evidence type="ECO:0000256" key="4">
    <source>
        <dbReference type="ARBA" id="ARBA00013346"/>
    </source>
</evidence>
<evidence type="ECO:0000313" key="12">
    <source>
        <dbReference type="EMBL" id="MDA0564877.1"/>
    </source>
</evidence>
<dbReference type="SUPFAM" id="SSF53335">
    <property type="entry name" value="S-adenosyl-L-methionine-dependent methyltransferases"/>
    <property type="match status" value="1"/>
</dbReference>
<keyword evidence="8" id="KW-0949">S-adenosyl-L-methionine</keyword>
<dbReference type="GO" id="GO:0005737">
    <property type="term" value="C:cytoplasm"/>
    <property type="evidence" value="ECO:0007669"/>
    <property type="project" value="UniProtKB-SubCell"/>
</dbReference>
<evidence type="ECO:0000256" key="7">
    <source>
        <dbReference type="ARBA" id="ARBA00022679"/>
    </source>
</evidence>
<dbReference type="Gene3D" id="3.40.50.150">
    <property type="entry name" value="Vaccinia Virus protein VP39"/>
    <property type="match status" value="1"/>
</dbReference>
<evidence type="ECO:0000256" key="2">
    <source>
        <dbReference type="ARBA" id="ARBA00005369"/>
    </source>
</evidence>
<gene>
    <name evidence="12" type="primary">fxlM</name>
    <name evidence="12" type="ORF">LG943_11160</name>
</gene>
<organism evidence="12 13">
    <name type="scientific">Streptomonospora mangrovi</name>
    <dbReference type="NCBI Taxonomy" id="2883123"/>
    <lineage>
        <taxon>Bacteria</taxon>
        <taxon>Bacillati</taxon>
        <taxon>Actinomycetota</taxon>
        <taxon>Actinomycetes</taxon>
        <taxon>Streptosporangiales</taxon>
        <taxon>Nocardiopsidaceae</taxon>
        <taxon>Streptomonospora</taxon>
    </lineage>
</organism>
<dbReference type="CDD" id="cd02440">
    <property type="entry name" value="AdoMet_MTases"/>
    <property type="match status" value="1"/>
</dbReference>
<dbReference type="InterPro" id="IPR000682">
    <property type="entry name" value="PCMT"/>
</dbReference>